<comment type="caution">
    <text evidence="1">The sequence shown here is derived from an EMBL/GenBank/DDBJ whole genome shotgun (WGS) entry which is preliminary data.</text>
</comment>
<dbReference type="Proteomes" id="UP000237003">
    <property type="component" value="Unassembled WGS sequence"/>
</dbReference>
<dbReference type="InterPro" id="IPR016032">
    <property type="entry name" value="Sig_transdc_resp-reg_C-effctor"/>
</dbReference>
<organism evidence="1 2">
    <name type="scientific">Citrobacter amalonaticus</name>
    <dbReference type="NCBI Taxonomy" id="35703"/>
    <lineage>
        <taxon>Bacteria</taxon>
        <taxon>Pseudomonadati</taxon>
        <taxon>Pseudomonadota</taxon>
        <taxon>Gammaproteobacteria</taxon>
        <taxon>Enterobacterales</taxon>
        <taxon>Enterobacteriaceae</taxon>
        <taxon>Citrobacter</taxon>
    </lineage>
</organism>
<sequence length="197" mass="23087">MRHLFSDDNITIHFIKHIEDVVITDDAPLVILLVLDLSGTEALSNFKTAVDFLNQINGRKRIGVLVSRYNAYLTWYISRKFRGHVTFFNSHNLQSGLFRRNFLSWLDGKTWRPMRVVARYRDNRYGFSLKEWVSLVIPLSGETVQEMSACMGISEQTLYQIRQNALKKIGINSWRKFCDLYLSGQIKTENDTIIRRY</sequence>
<accession>A0A2S4RXK3</accession>
<protein>
    <submittedName>
        <fullName evidence="1">Uncharacterized protein</fullName>
    </submittedName>
</protein>
<proteinExistence type="predicted"/>
<dbReference type="GO" id="GO:0003677">
    <property type="term" value="F:DNA binding"/>
    <property type="evidence" value="ECO:0007669"/>
    <property type="project" value="InterPro"/>
</dbReference>
<reference evidence="1 2" key="1">
    <citation type="submission" date="2018-01" db="EMBL/GenBank/DDBJ databases">
        <title>Complete genome sequences of 14 Citrobacter spp. isolated from plant in Canada.</title>
        <authorList>
            <person name="Bhandare S.G."/>
            <person name="Colavecchio A."/>
            <person name="Jeukens J."/>
            <person name="Emond-Rheault J.-G."/>
            <person name="Freschi L."/>
            <person name="Hamel J."/>
            <person name="Kukavica-Ibrulj I."/>
            <person name="Levesque R."/>
            <person name="Goodridge L."/>
        </authorList>
    </citation>
    <scope>NUCLEOTIDE SEQUENCE [LARGE SCALE GENOMIC DNA]</scope>
    <source>
        <strain evidence="1 2">S1285</strain>
    </source>
</reference>
<dbReference type="GO" id="GO:0006355">
    <property type="term" value="P:regulation of DNA-templated transcription"/>
    <property type="evidence" value="ECO:0007669"/>
    <property type="project" value="InterPro"/>
</dbReference>
<dbReference type="SUPFAM" id="SSF46894">
    <property type="entry name" value="C-terminal effector domain of the bipartite response regulators"/>
    <property type="match status" value="1"/>
</dbReference>
<dbReference type="AlphaFoldDB" id="A0A2S4RXK3"/>
<evidence type="ECO:0000313" key="1">
    <source>
        <dbReference type="EMBL" id="POU65263.1"/>
    </source>
</evidence>
<name>A0A2S4RXK3_CITAM</name>
<gene>
    <name evidence="1" type="ORF">C3430_13840</name>
</gene>
<evidence type="ECO:0000313" key="2">
    <source>
        <dbReference type="Proteomes" id="UP000237003"/>
    </source>
</evidence>
<dbReference type="EMBL" id="PQLX01000004">
    <property type="protein sequence ID" value="POU65263.1"/>
    <property type="molecule type" value="Genomic_DNA"/>
</dbReference>